<feature type="transmembrane region" description="Helical" evidence="1">
    <location>
        <begin position="21"/>
        <end position="44"/>
    </location>
</feature>
<name>A0A1F5TN31_9BACT</name>
<feature type="transmembrane region" description="Helical" evidence="1">
    <location>
        <begin position="80"/>
        <end position="102"/>
    </location>
</feature>
<proteinExistence type="predicted"/>
<feature type="transmembrane region" description="Helical" evidence="1">
    <location>
        <begin position="109"/>
        <end position="135"/>
    </location>
</feature>
<sequence length="138" mass="16487">MKIWSDFIDNLYIKWPEFKKYFFKIFLDLHVKIYVGILIVLNFLTWMAARYIHGEIGSQQIALHYSVDSGIDFYGDIDKIYIIPLLGFFIILINFLLYFNIIIYKDRKFISYILFTTSLVCNLILLISIVSVYLINFR</sequence>
<accession>A0A1F5TN31</accession>
<keyword evidence="1" id="KW-0812">Transmembrane</keyword>
<keyword evidence="1" id="KW-0472">Membrane</keyword>
<protein>
    <recommendedName>
        <fullName evidence="4">DUF1648 domain-containing protein</fullName>
    </recommendedName>
</protein>
<evidence type="ECO:0000313" key="2">
    <source>
        <dbReference type="EMBL" id="OGF40320.1"/>
    </source>
</evidence>
<evidence type="ECO:0000313" key="3">
    <source>
        <dbReference type="Proteomes" id="UP000177579"/>
    </source>
</evidence>
<reference evidence="2 3" key="1">
    <citation type="journal article" date="2016" name="Nat. Commun.">
        <title>Thousands of microbial genomes shed light on interconnected biogeochemical processes in an aquifer system.</title>
        <authorList>
            <person name="Anantharaman K."/>
            <person name="Brown C.T."/>
            <person name="Hug L.A."/>
            <person name="Sharon I."/>
            <person name="Castelle C.J."/>
            <person name="Probst A.J."/>
            <person name="Thomas B.C."/>
            <person name="Singh A."/>
            <person name="Wilkins M.J."/>
            <person name="Karaoz U."/>
            <person name="Brodie E.L."/>
            <person name="Williams K.H."/>
            <person name="Hubbard S.S."/>
            <person name="Banfield J.F."/>
        </authorList>
    </citation>
    <scope>NUCLEOTIDE SEQUENCE [LARGE SCALE GENOMIC DNA]</scope>
</reference>
<keyword evidence="1" id="KW-1133">Transmembrane helix</keyword>
<dbReference type="AlphaFoldDB" id="A0A1F5TN31"/>
<dbReference type="Proteomes" id="UP000177579">
    <property type="component" value="Unassembled WGS sequence"/>
</dbReference>
<comment type="caution">
    <text evidence="2">The sequence shown here is derived from an EMBL/GenBank/DDBJ whole genome shotgun (WGS) entry which is preliminary data.</text>
</comment>
<gene>
    <name evidence="2" type="ORF">A2531_00520</name>
</gene>
<organism evidence="2 3">
    <name type="scientific">Candidatus Falkowbacteria bacterium RIFOXYD2_FULL_34_120</name>
    <dbReference type="NCBI Taxonomy" id="1798007"/>
    <lineage>
        <taxon>Bacteria</taxon>
        <taxon>Candidatus Falkowiibacteriota</taxon>
    </lineage>
</organism>
<dbReference type="EMBL" id="MFGO01000031">
    <property type="protein sequence ID" value="OGF40320.1"/>
    <property type="molecule type" value="Genomic_DNA"/>
</dbReference>
<evidence type="ECO:0000256" key="1">
    <source>
        <dbReference type="SAM" id="Phobius"/>
    </source>
</evidence>
<evidence type="ECO:0008006" key="4">
    <source>
        <dbReference type="Google" id="ProtNLM"/>
    </source>
</evidence>